<evidence type="ECO:0000313" key="1">
    <source>
        <dbReference type="EMBL" id="KGB21936.1"/>
    </source>
</evidence>
<organism evidence="1 2">
    <name type="scientific">Acetobacter tropicalis</name>
    <dbReference type="NCBI Taxonomy" id="104102"/>
    <lineage>
        <taxon>Bacteria</taxon>
        <taxon>Pseudomonadati</taxon>
        <taxon>Pseudomonadota</taxon>
        <taxon>Alphaproteobacteria</taxon>
        <taxon>Acetobacterales</taxon>
        <taxon>Acetobacteraceae</taxon>
        <taxon>Acetobacter</taxon>
    </lineage>
</organism>
<dbReference type="STRING" id="104102.AtDm6_2702"/>
<name>A0A094ZHB1_9PROT</name>
<proteinExistence type="predicted"/>
<gene>
    <name evidence="1" type="ORF">AtDm6_2702</name>
</gene>
<keyword evidence="2" id="KW-1185">Reference proteome</keyword>
<dbReference type="GeneID" id="89479916"/>
<dbReference type="EMBL" id="JOKM01000093">
    <property type="protein sequence ID" value="KGB21936.1"/>
    <property type="molecule type" value="Genomic_DNA"/>
</dbReference>
<sequence length="79" mass="8986">MNAISQQPKAQDHISRAQDHMRLADILFLEADRFERFRRASLASDKLEDAAEWKHLAAACRVSAEARVRRADKLTGARP</sequence>
<accession>A0A094ZHB1</accession>
<reference evidence="1 2" key="1">
    <citation type="submission" date="2014-06" db="EMBL/GenBank/DDBJ databases">
        <title>Functional and comparative genomic analyses of the Drosophila gut microbiota identify candidate symbiosis factors.</title>
        <authorList>
            <person name="Newell P.D."/>
            <person name="Chaston J.M."/>
            <person name="Douglas A.E."/>
        </authorList>
    </citation>
    <scope>NUCLEOTIDE SEQUENCE [LARGE SCALE GENOMIC DNA]</scope>
    <source>
        <strain evidence="1 2">DmCS_006</strain>
    </source>
</reference>
<protein>
    <submittedName>
        <fullName evidence="1">Uncharacterized protein</fullName>
    </submittedName>
</protein>
<dbReference type="AlphaFoldDB" id="A0A094ZHB1"/>
<evidence type="ECO:0000313" key="2">
    <source>
        <dbReference type="Proteomes" id="UP000029448"/>
    </source>
</evidence>
<dbReference type="Proteomes" id="UP000029448">
    <property type="component" value="Unassembled WGS sequence"/>
</dbReference>
<comment type="caution">
    <text evidence="1">The sequence shown here is derived from an EMBL/GenBank/DDBJ whole genome shotgun (WGS) entry which is preliminary data.</text>
</comment>
<dbReference type="RefSeq" id="WP_035381469.1">
    <property type="nucleotide sequence ID" value="NZ_JAUYUW010000001.1"/>
</dbReference>
<dbReference type="PATRIC" id="fig|104102.7.peg.2666"/>